<dbReference type="EnsemblMetazoa" id="AALFPA23_022425.R33302">
    <property type="protein sequence ID" value="AALFPA23_022425.P33302"/>
    <property type="gene ID" value="AALFPA23_022425"/>
</dbReference>
<reference evidence="2" key="2">
    <citation type="submission" date="2025-05" db="UniProtKB">
        <authorList>
            <consortium name="EnsemblMetazoa"/>
        </authorList>
    </citation>
    <scope>IDENTIFICATION</scope>
    <source>
        <strain evidence="2">Foshan</strain>
    </source>
</reference>
<reference evidence="3" key="1">
    <citation type="journal article" date="2015" name="Proc. Natl. Acad. Sci. U.S.A.">
        <title>Genome sequence of the Asian Tiger mosquito, Aedes albopictus, reveals insights into its biology, genetics, and evolution.</title>
        <authorList>
            <person name="Chen X.G."/>
            <person name="Jiang X."/>
            <person name="Gu J."/>
            <person name="Xu M."/>
            <person name="Wu Y."/>
            <person name="Deng Y."/>
            <person name="Zhang C."/>
            <person name="Bonizzoni M."/>
            <person name="Dermauw W."/>
            <person name="Vontas J."/>
            <person name="Armbruster P."/>
            <person name="Huang X."/>
            <person name="Yang Y."/>
            <person name="Zhang H."/>
            <person name="He W."/>
            <person name="Peng H."/>
            <person name="Liu Y."/>
            <person name="Wu K."/>
            <person name="Chen J."/>
            <person name="Lirakis M."/>
            <person name="Topalis P."/>
            <person name="Van Leeuwen T."/>
            <person name="Hall A.B."/>
            <person name="Jiang X."/>
            <person name="Thorpe C."/>
            <person name="Mueller R.L."/>
            <person name="Sun C."/>
            <person name="Waterhouse R.M."/>
            <person name="Yan G."/>
            <person name="Tu Z.J."/>
            <person name="Fang X."/>
            <person name="James A.A."/>
        </authorList>
    </citation>
    <scope>NUCLEOTIDE SEQUENCE [LARGE SCALE GENOMIC DNA]</scope>
    <source>
        <strain evidence="3">Foshan</strain>
    </source>
</reference>
<dbReference type="InterPro" id="IPR004875">
    <property type="entry name" value="DDE_SF_endonuclease_dom"/>
</dbReference>
<accession>A0ABM1ZX54</accession>
<name>A0ABM1ZX54_AEDAL</name>
<dbReference type="Proteomes" id="UP000069940">
    <property type="component" value="Unassembled WGS sequence"/>
</dbReference>
<feature type="domain" description="DDE-1" evidence="1">
    <location>
        <begin position="124"/>
        <end position="230"/>
    </location>
</feature>
<keyword evidence="3" id="KW-1185">Reference proteome</keyword>
<organism evidence="2 3">
    <name type="scientific">Aedes albopictus</name>
    <name type="common">Asian tiger mosquito</name>
    <name type="synonym">Stegomyia albopicta</name>
    <dbReference type="NCBI Taxonomy" id="7160"/>
    <lineage>
        <taxon>Eukaryota</taxon>
        <taxon>Metazoa</taxon>
        <taxon>Ecdysozoa</taxon>
        <taxon>Arthropoda</taxon>
        <taxon>Hexapoda</taxon>
        <taxon>Insecta</taxon>
        <taxon>Pterygota</taxon>
        <taxon>Neoptera</taxon>
        <taxon>Endopterygota</taxon>
        <taxon>Diptera</taxon>
        <taxon>Nematocera</taxon>
        <taxon>Culicoidea</taxon>
        <taxon>Culicidae</taxon>
        <taxon>Culicinae</taxon>
        <taxon>Aedini</taxon>
        <taxon>Aedes</taxon>
        <taxon>Stegomyia</taxon>
    </lineage>
</organism>
<dbReference type="PANTHER" id="PTHR19303:SF71">
    <property type="entry name" value="ZINC FINGER PHD-TYPE DOMAIN-CONTAINING PROTEIN"/>
    <property type="match status" value="1"/>
</dbReference>
<sequence>MKDVRKLAYDLAEKNKLPHDFSHKRQMAGRYWLQGFLRRNPTISFRKPEATSIARARGFNNPSVNNFYDLLQKTLDAKHYPPNRIFNADETGVNTVPPKKLKIVARKGKRQVGSITSAERGVQTTIVMCMSATGQHLPPYVIFPRVRMHDSLKKVAPNGTKFNCNPSGYMTSEIFPDWFDHFIENTNPSETNPALLIIDGHSSHKGLAFGEKALANFVDVIVLPPHCSHKM</sequence>
<evidence type="ECO:0000259" key="1">
    <source>
        <dbReference type="Pfam" id="PF03184"/>
    </source>
</evidence>
<evidence type="ECO:0000313" key="2">
    <source>
        <dbReference type="EnsemblMetazoa" id="AALFPA23_022425.P33302"/>
    </source>
</evidence>
<protein>
    <recommendedName>
        <fullName evidence="1">DDE-1 domain-containing protein</fullName>
    </recommendedName>
</protein>
<dbReference type="PANTHER" id="PTHR19303">
    <property type="entry name" value="TRANSPOSON"/>
    <property type="match status" value="1"/>
</dbReference>
<dbReference type="GeneID" id="134286122"/>
<dbReference type="RefSeq" id="XP_062703680.1">
    <property type="nucleotide sequence ID" value="XM_062847696.1"/>
</dbReference>
<evidence type="ECO:0000313" key="3">
    <source>
        <dbReference type="Proteomes" id="UP000069940"/>
    </source>
</evidence>
<dbReference type="Pfam" id="PF03184">
    <property type="entry name" value="DDE_1"/>
    <property type="match status" value="1"/>
</dbReference>
<proteinExistence type="predicted"/>
<dbReference type="InterPro" id="IPR050863">
    <property type="entry name" value="CenT-Element_Derived"/>
</dbReference>